<dbReference type="GO" id="GO:0005783">
    <property type="term" value="C:endoplasmic reticulum"/>
    <property type="evidence" value="ECO:0007669"/>
    <property type="project" value="TreeGrafter"/>
</dbReference>
<dbReference type="GO" id="GO:0055085">
    <property type="term" value="P:transmembrane transport"/>
    <property type="evidence" value="ECO:0007669"/>
    <property type="project" value="InterPro"/>
</dbReference>
<feature type="compositionally biased region" description="Acidic residues" evidence="5">
    <location>
        <begin position="178"/>
        <end position="191"/>
    </location>
</feature>
<feature type="transmembrane region" description="Helical" evidence="6">
    <location>
        <begin position="73"/>
        <end position="100"/>
    </location>
</feature>
<feature type="transmembrane region" description="Helical" evidence="6">
    <location>
        <begin position="359"/>
        <end position="382"/>
    </location>
</feature>
<dbReference type="STRING" id="105696.A0A1Y2M5X4"/>
<protein>
    <recommendedName>
        <fullName evidence="10">Auxin efflux carrier</fullName>
    </recommendedName>
</protein>
<comment type="subcellular location">
    <subcellularLocation>
        <location evidence="1">Membrane</location>
        <topology evidence="1">Multi-pass membrane protein</topology>
    </subcellularLocation>
</comment>
<keyword evidence="7" id="KW-0732">Signal</keyword>
<feature type="transmembrane region" description="Helical" evidence="6">
    <location>
        <begin position="6"/>
        <end position="31"/>
    </location>
</feature>
<dbReference type="Pfam" id="PF03547">
    <property type="entry name" value="Mem_trans"/>
    <property type="match status" value="1"/>
</dbReference>
<dbReference type="OMA" id="GSDPMLW"/>
<evidence type="ECO:0008006" key="10">
    <source>
        <dbReference type="Google" id="ProtNLM"/>
    </source>
</evidence>
<dbReference type="Proteomes" id="UP000193240">
    <property type="component" value="Unassembled WGS sequence"/>
</dbReference>
<accession>A0A1Y2M5X4</accession>
<evidence type="ECO:0000313" key="8">
    <source>
        <dbReference type="EMBL" id="OSS51473.1"/>
    </source>
</evidence>
<organism evidence="8 9">
    <name type="scientific">Epicoccum nigrum</name>
    <name type="common">Soil fungus</name>
    <name type="synonym">Epicoccum purpurascens</name>
    <dbReference type="NCBI Taxonomy" id="105696"/>
    <lineage>
        <taxon>Eukaryota</taxon>
        <taxon>Fungi</taxon>
        <taxon>Dikarya</taxon>
        <taxon>Ascomycota</taxon>
        <taxon>Pezizomycotina</taxon>
        <taxon>Dothideomycetes</taxon>
        <taxon>Pleosporomycetidae</taxon>
        <taxon>Pleosporales</taxon>
        <taxon>Pleosporineae</taxon>
        <taxon>Didymellaceae</taxon>
        <taxon>Epicoccum</taxon>
    </lineage>
</organism>
<gene>
    <name evidence="8" type="ORF">B5807_03598</name>
</gene>
<dbReference type="InParanoid" id="A0A1Y2M5X4"/>
<feature type="compositionally biased region" description="Basic and acidic residues" evidence="5">
    <location>
        <begin position="199"/>
        <end position="214"/>
    </location>
</feature>
<dbReference type="PANTHER" id="PTHR31794:SF4">
    <property type="entry name" value="AUXIN EFFLUX TRANSPORTER FAMILY PROTEIN (EUROFUNG)"/>
    <property type="match status" value="1"/>
</dbReference>
<dbReference type="PANTHER" id="PTHR31794">
    <property type="entry name" value="AUXIN EFFLUX TRANSPORTER FAMILY PROTEIN (EUROFUNG)"/>
    <property type="match status" value="1"/>
</dbReference>
<feature type="transmembrane region" description="Helical" evidence="6">
    <location>
        <begin position="319"/>
        <end position="339"/>
    </location>
</feature>
<feature type="signal peptide" evidence="7">
    <location>
        <begin position="1"/>
        <end position="16"/>
    </location>
</feature>
<evidence type="ECO:0000313" key="9">
    <source>
        <dbReference type="Proteomes" id="UP000193240"/>
    </source>
</evidence>
<dbReference type="InterPro" id="IPR004776">
    <property type="entry name" value="Mem_transp_PIN-like"/>
</dbReference>
<keyword evidence="9" id="KW-1185">Reference proteome</keyword>
<keyword evidence="3 6" id="KW-1133">Transmembrane helix</keyword>
<dbReference type="AlphaFoldDB" id="A0A1Y2M5X4"/>
<name>A0A1Y2M5X4_EPING</name>
<keyword evidence="4 6" id="KW-0472">Membrane</keyword>
<feature type="transmembrane region" description="Helical" evidence="6">
    <location>
        <begin position="271"/>
        <end position="299"/>
    </location>
</feature>
<reference evidence="8 9" key="1">
    <citation type="journal article" date="2017" name="Genome Announc.">
        <title>Genome sequence of the saprophytic ascomycete Epicoccum nigrum ICMP 19927 strain isolated from New Zealand.</title>
        <authorList>
            <person name="Fokin M."/>
            <person name="Fleetwood D."/>
            <person name="Weir B.S."/>
            <person name="Villas-Boas S.G."/>
        </authorList>
    </citation>
    <scope>NUCLEOTIDE SEQUENCE [LARGE SCALE GENOMIC DNA]</scope>
    <source>
        <strain evidence="8 9">ICMP 19927</strain>
    </source>
</reference>
<evidence type="ECO:0000256" key="6">
    <source>
        <dbReference type="SAM" id="Phobius"/>
    </source>
</evidence>
<feature type="chain" id="PRO_5011965869" description="Auxin efflux carrier" evidence="7">
    <location>
        <begin position="17"/>
        <end position="456"/>
    </location>
</feature>
<keyword evidence="2 6" id="KW-0812">Transmembrane</keyword>
<dbReference type="EMBL" id="KZ107840">
    <property type="protein sequence ID" value="OSS51473.1"/>
    <property type="molecule type" value="Genomic_DNA"/>
</dbReference>
<evidence type="ECO:0000256" key="5">
    <source>
        <dbReference type="SAM" id="MobiDB-lite"/>
    </source>
</evidence>
<proteinExistence type="predicted"/>
<evidence type="ECO:0000256" key="3">
    <source>
        <dbReference type="ARBA" id="ARBA00022989"/>
    </source>
</evidence>
<feature type="transmembrane region" description="Helical" evidence="6">
    <location>
        <begin position="427"/>
        <end position="451"/>
    </location>
</feature>
<feature type="transmembrane region" description="Helical" evidence="6">
    <location>
        <begin position="150"/>
        <end position="170"/>
    </location>
</feature>
<evidence type="ECO:0000256" key="2">
    <source>
        <dbReference type="ARBA" id="ARBA00022692"/>
    </source>
</evidence>
<sequence length="456" mass="50231">MVLNGLLASFIAAVQASLSVLLVISYGAIAARLGLLNPNNGKAISKICVKMFLPALLLTQVGSELHPGSAHRYLLVFLWALICHLLSFMIGIFAHLVFGLPDWTTAAIMFNDTSSYPLLLIQSLEQTGILSKLLIEDETTRQVVERAKSYFIVFATVSSCLIFAVGLRLVDIEHAPDPDDDSTTDEEDEGGIEPSTLREQSEDAHLENGTHTEEPPEQTRLLSPRPLYRERHKSVTNITFFPSKPKYTTNRRRPHFVPSLHWCDLSARTQWWLLFLFDFFNAPLLGALAGVLIGMTPILHRAFFSGIFTAWLTESWKNIGSLFVPLPLIVAGVSLYSSYQNQNQASGAAAPSATPLATTMFILLIRFVTWPLISIGIIFAVAKRSSALGSDPMLWFAMMLMPTDPPAMKLITMVQVSDAGMEEERKIARILTVSYVISPALAFVVAGALYATEAAM</sequence>
<evidence type="ECO:0000256" key="4">
    <source>
        <dbReference type="ARBA" id="ARBA00023136"/>
    </source>
</evidence>
<evidence type="ECO:0000256" key="7">
    <source>
        <dbReference type="SAM" id="SignalP"/>
    </source>
</evidence>
<feature type="region of interest" description="Disordered" evidence="5">
    <location>
        <begin position="175"/>
        <end position="224"/>
    </location>
</feature>
<dbReference type="GO" id="GO:0016020">
    <property type="term" value="C:membrane"/>
    <property type="evidence" value="ECO:0007669"/>
    <property type="project" value="UniProtKB-SubCell"/>
</dbReference>
<evidence type="ECO:0000256" key="1">
    <source>
        <dbReference type="ARBA" id="ARBA00004141"/>
    </source>
</evidence>